<gene>
    <name evidence="10 14" type="primary">grpE</name>
    <name evidence="14" type="ordered locus">AXY_10990</name>
</gene>
<dbReference type="OrthoDB" id="9812586at2"/>
<evidence type="ECO:0000256" key="11">
    <source>
        <dbReference type="RuleBase" id="RU000639"/>
    </source>
</evidence>
<evidence type="ECO:0000256" key="2">
    <source>
        <dbReference type="ARBA" id="ARBA00009054"/>
    </source>
</evidence>
<dbReference type="InterPro" id="IPR000740">
    <property type="entry name" value="GrpE"/>
</dbReference>
<dbReference type="EMBL" id="AP012050">
    <property type="protein sequence ID" value="BAM47231.1"/>
    <property type="molecule type" value="Genomic_DNA"/>
</dbReference>
<dbReference type="InterPro" id="IPR013805">
    <property type="entry name" value="GrpE_CC"/>
</dbReference>
<accession>K0J3S3</accession>
<dbReference type="Gene3D" id="2.30.22.10">
    <property type="entry name" value="Head domain of nucleotide exchange factor GrpE"/>
    <property type="match status" value="1"/>
</dbReference>
<dbReference type="FunFam" id="2.30.22.10:FF:000001">
    <property type="entry name" value="Protein GrpE"/>
    <property type="match status" value="1"/>
</dbReference>
<evidence type="ECO:0000256" key="13">
    <source>
        <dbReference type="SAM" id="MobiDB-lite"/>
    </source>
</evidence>
<keyword evidence="5 10" id="KW-0346">Stress response</keyword>
<dbReference type="KEGG" id="axl:AXY_10990"/>
<dbReference type="STRING" id="698758.AXY_10990"/>
<evidence type="ECO:0000256" key="5">
    <source>
        <dbReference type="ARBA" id="ARBA00023016"/>
    </source>
</evidence>
<evidence type="ECO:0000256" key="4">
    <source>
        <dbReference type="ARBA" id="ARBA00022490"/>
    </source>
</evidence>
<reference evidence="14 15" key="1">
    <citation type="submission" date="2011-01" db="EMBL/GenBank/DDBJ databases">
        <title>Whole genome sequence of Amphibacillus xylinus NBRC 15112.</title>
        <authorList>
            <person name="Nakazawa H."/>
            <person name="Katano Y."/>
            <person name="Nakamura S."/>
            <person name="Sasagawa M."/>
            <person name="Fukada J."/>
            <person name="Arai T."/>
            <person name="Sasakura N."/>
            <person name="Mochizuki D."/>
            <person name="Hosoyama A."/>
            <person name="Harada K."/>
            <person name="Horikawa H."/>
            <person name="Kato Y."/>
            <person name="Harada T."/>
            <person name="Sasaki K."/>
            <person name="Sekiguchi M."/>
            <person name="Hodoyama M."/>
            <person name="Nishiko R."/>
            <person name="Narita H."/>
            <person name="Hanamaki A."/>
            <person name="Hata C."/>
            <person name="Konno Y."/>
            <person name="Niimura Y."/>
            <person name="Yamazaki S."/>
            <person name="Fujita N."/>
        </authorList>
    </citation>
    <scope>NUCLEOTIDE SEQUENCE [LARGE SCALE GENOMIC DNA]</scope>
    <source>
        <strain evidence="15">ATCC 51415 / DSM 6626 / JCM 7361 / LMG 17667 / NBRC 15112 / Ep01</strain>
    </source>
</reference>
<dbReference type="PANTHER" id="PTHR21237">
    <property type="entry name" value="GRPE PROTEIN"/>
    <property type="match status" value="1"/>
</dbReference>
<dbReference type="PATRIC" id="fig|698758.3.peg.1096"/>
<feature type="region of interest" description="Disordered" evidence="13">
    <location>
        <begin position="1"/>
        <end position="47"/>
    </location>
</feature>
<feature type="compositionally biased region" description="Acidic residues" evidence="13">
    <location>
        <begin position="10"/>
        <end position="43"/>
    </location>
</feature>
<evidence type="ECO:0000256" key="12">
    <source>
        <dbReference type="RuleBase" id="RU004478"/>
    </source>
</evidence>
<evidence type="ECO:0000256" key="9">
    <source>
        <dbReference type="ARBA" id="ARBA00076414"/>
    </source>
</evidence>
<evidence type="ECO:0000256" key="3">
    <source>
        <dbReference type="ARBA" id="ARBA00011738"/>
    </source>
</evidence>
<dbReference type="NCBIfam" id="NF010738">
    <property type="entry name" value="PRK14140.1"/>
    <property type="match status" value="1"/>
</dbReference>
<evidence type="ECO:0000313" key="14">
    <source>
        <dbReference type="EMBL" id="BAM47231.1"/>
    </source>
</evidence>
<protein>
    <recommendedName>
        <fullName evidence="8 10">Protein GrpE</fullName>
    </recommendedName>
    <alternativeName>
        <fullName evidence="9 10">HSP-70 cofactor</fullName>
    </alternativeName>
</protein>
<dbReference type="GO" id="GO:0000774">
    <property type="term" value="F:adenyl-nucleotide exchange factor activity"/>
    <property type="evidence" value="ECO:0007669"/>
    <property type="project" value="InterPro"/>
</dbReference>
<dbReference type="AlphaFoldDB" id="K0J3S3"/>
<dbReference type="GO" id="GO:0051082">
    <property type="term" value="F:unfolded protein binding"/>
    <property type="evidence" value="ECO:0007669"/>
    <property type="project" value="TreeGrafter"/>
</dbReference>
<organism evidence="14 15">
    <name type="scientific">Amphibacillus xylanus (strain ATCC 51415 / DSM 6626 / JCM 7361 / LMG 17667 / NBRC 15112 / Ep01)</name>
    <dbReference type="NCBI Taxonomy" id="698758"/>
    <lineage>
        <taxon>Bacteria</taxon>
        <taxon>Bacillati</taxon>
        <taxon>Bacillota</taxon>
        <taxon>Bacilli</taxon>
        <taxon>Bacillales</taxon>
        <taxon>Bacillaceae</taxon>
        <taxon>Amphibacillus</taxon>
    </lineage>
</organism>
<dbReference type="Gene3D" id="3.90.20.20">
    <property type="match status" value="1"/>
</dbReference>
<evidence type="ECO:0000256" key="10">
    <source>
        <dbReference type="HAMAP-Rule" id="MF_01151"/>
    </source>
</evidence>
<evidence type="ECO:0000256" key="8">
    <source>
        <dbReference type="ARBA" id="ARBA00072274"/>
    </source>
</evidence>
<dbReference type="HAMAP" id="MF_01151">
    <property type="entry name" value="GrpE"/>
    <property type="match status" value="1"/>
</dbReference>
<dbReference type="GO" id="GO:0006457">
    <property type="term" value="P:protein folding"/>
    <property type="evidence" value="ECO:0007669"/>
    <property type="project" value="InterPro"/>
</dbReference>
<dbReference type="Pfam" id="PF01025">
    <property type="entry name" value="GrpE"/>
    <property type="match status" value="1"/>
</dbReference>
<name>K0J3S3_AMPXN</name>
<comment type="similarity">
    <text evidence="2 10 12">Belongs to the GrpE family.</text>
</comment>
<dbReference type="InterPro" id="IPR009012">
    <property type="entry name" value="GrpE_head"/>
</dbReference>
<evidence type="ECO:0000313" key="15">
    <source>
        <dbReference type="Proteomes" id="UP000006294"/>
    </source>
</evidence>
<evidence type="ECO:0000256" key="7">
    <source>
        <dbReference type="ARBA" id="ARBA00053401"/>
    </source>
</evidence>
<dbReference type="SUPFAM" id="SSF58014">
    <property type="entry name" value="Coiled-coil domain of nucleotide exchange factor GrpE"/>
    <property type="match status" value="1"/>
</dbReference>
<dbReference type="RefSeq" id="WP_015009836.1">
    <property type="nucleotide sequence ID" value="NC_018704.1"/>
</dbReference>
<sequence>MAELNKEENVAQEDQLEETLENQESAEVEEELVDDQPEEDKDESLEAKYQQLEAEKTELFEKYLRLQAEYDNYRKRTQREKAADLTYKSQKLATELLPVIDNFERALQTSSDDEAVKSFFEGMEMIYRNLLTVLEAEGIEVIPAVGEAFDPTMHQAVMQVQDDQYDSNIVVEELQKGYRLKDRVLRPAMVKVNQ</sequence>
<keyword evidence="6 10" id="KW-0143">Chaperone</keyword>
<comment type="subcellular location">
    <subcellularLocation>
        <location evidence="1 10">Cytoplasm</location>
    </subcellularLocation>
</comment>
<dbReference type="PANTHER" id="PTHR21237:SF23">
    <property type="entry name" value="GRPE PROTEIN HOMOLOG, MITOCHONDRIAL"/>
    <property type="match status" value="1"/>
</dbReference>
<dbReference type="HOGENOM" id="CLU_057217_5_2_9"/>
<comment type="subunit">
    <text evidence="3 10">Homodimer.</text>
</comment>
<dbReference type="CDD" id="cd00446">
    <property type="entry name" value="GrpE"/>
    <property type="match status" value="1"/>
</dbReference>
<keyword evidence="4 10" id="KW-0963">Cytoplasm</keyword>
<evidence type="ECO:0000256" key="6">
    <source>
        <dbReference type="ARBA" id="ARBA00023186"/>
    </source>
</evidence>
<evidence type="ECO:0000256" key="1">
    <source>
        <dbReference type="ARBA" id="ARBA00004496"/>
    </source>
</evidence>
<dbReference type="eggNOG" id="COG0576">
    <property type="taxonomic scope" value="Bacteria"/>
</dbReference>
<dbReference type="GO" id="GO:0005737">
    <property type="term" value="C:cytoplasm"/>
    <property type="evidence" value="ECO:0007669"/>
    <property type="project" value="UniProtKB-SubCell"/>
</dbReference>
<dbReference type="PROSITE" id="PS01071">
    <property type="entry name" value="GRPE"/>
    <property type="match status" value="1"/>
</dbReference>
<dbReference type="Proteomes" id="UP000006294">
    <property type="component" value="Chromosome"/>
</dbReference>
<dbReference type="PRINTS" id="PR00773">
    <property type="entry name" value="GRPEPROTEIN"/>
</dbReference>
<proteinExistence type="inferred from homology"/>
<dbReference type="SUPFAM" id="SSF51064">
    <property type="entry name" value="Head domain of nucleotide exchange factor GrpE"/>
    <property type="match status" value="1"/>
</dbReference>
<dbReference type="GO" id="GO:0042803">
    <property type="term" value="F:protein homodimerization activity"/>
    <property type="evidence" value="ECO:0007669"/>
    <property type="project" value="InterPro"/>
</dbReference>
<dbReference type="GO" id="GO:0051087">
    <property type="term" value="F:protein-folding chaperone binding"/>
    <property type="evidence" value="ECO:0007669"/>
    <property type="project" value="InterPro"/>
</dbReference>
<comment type="function">
    <text evidence="7 10 11">Participates actively in the response to hyperosmotic and heat shock by preventing the aggregation of stress-denatured proteins, in association with DnaK and GrpE. It is the nucleotide exchange factor for DnaK and may function as a thermosensor. Unfolded proteins bind initially to DnaJ; upon interaction with the DnaJ-bound protein, DnaK hydrolyzes its bound ATP, resulting in the formation of a stable complex. GrpE releases ADP from DnaK; ATP binding to DnaK triggers the release of the substrate protein, thus completing the reaction cycle. Several rounds of ATP-dependent interactions between DnaJ, DnaK and GrpE are required for fully efficient folding.</text>
</comment>
<keyword evidence="15" id="KW-1185">Reference proteome</keyword>